<protein>
    <submittedName>
        <fullName evidence="1">Omega transcriptional repressor</fullName>
    </submittedName>
</protein>
<organism evidence="1">
    <name type="scientific">Podoviridae sp. ctwJH20</name>
    <dbReference type="NCBI Taxonomy" id="2827753"/>
    <lineage>
        <taxon>Viruses</taxon>
        <taxon>Duplodnaviria</taxon>
        <taxon>Heunggongvirae</taxon>
        <taxon>Uroviricota</taxon>
        <taxon>Caudoviricetes</taxon>
    </lineage>
</organism>
<sequence length="83" mass="9591">MACPWMRVDSCAIATIPSRPMQQKRIPFLVRLHPDSRELLTKATADQRRSISSIIDQCVRDQLQPRYGGLEPRLRRFLSGVQQ</sequence>
<reference evidence="1" key="1">
    <citation type="journal article" date="2021" name="Proc. Natl. Acad. Sci. U.S.A.">
        <title>A Catalog of Tens of Thousands of Viruses from Human Metagenomes Reveals Hidden Associations with Chronic Diseases.</title>
        <authorList>
            <person name="Tisza M.J."/>
            <person name="Buck C.B."/>
        </authorList>
    </citation>
    <scope>NUCLEOTIDE SEQUENCE</scope>
    <source>
        <strain evidence="1">CtwJH20</strain>
    </source>
</reference>
<accession>A0A8S5TBN2</accession>
<evidence type="ECO:0000313" key="1">
    <source>
        <dbReference type="EMBL" id="DAF60654.1"/>
    </source>
</evidence>
<dbReference type="EMBL" id="BK032792">
    <property type="protein sequence ID" value="DAF60654.1"/>
    <property type="molecule type" value="Genomic_DNA"/>
</dbReference>
<proteinExistence type="predicted"/>
<name>A0A8S5TBN2_9CAUD</name>